<keyword evidence="3 4" id="KW-0440">LIM domain</keyword>
<dbReference type="Pfam" id="PF16182">
    <property type="entry name" value="AbLIM_anchor"/>
    <property type="match status" value="1"/>
</dbReference>
<organism evidence="7 8">
    <name type="scientific">Phasianus colchicus</name>
    <name type="common">Common pheasant</name>
    <dbReference type="NCBI Taxonomy" id="9054"/>
    <lineage>
        <taxon>Eukaryota</taxon>
        <taxon>Metazoa</taxon>
        <taxon>Chordata</taxon>
        <taxon>Craniata</taxon>
        <taxon>Vertebrata</taxon>
        <taxon>Euteleostomi</taxon>
        <taxon>Archelosauria</taxon>
        <taxon>Archosauria</taxon>
        <taxon>Dinosauria</taxon>
        <taxon>Saurischia</taxon>
        <taxon>Theropoda</taxon>
        <taxon>Coelurosauria</taxon>
        <taxon>Aves</taxon>
        <taxon>Neognathae</taxon>
        <taxon>Galloanserae</taxon>
        <taxon>Galliformes</taxon>
        <taxon>Phasianidae</taxon>
        <taxon>Phasianinae</taxon>
        <taxon>Phasianus</taxon>
    </lineage>
</organism>
<dbReference type="CDD" id="cd09330">
    <property type="entry name" value="LIM4_abLIM"/>
    <property type="match status" value="1"/>
</dbReference>
<dbReference type="InterPro" id="IPR051618">
    <property type="entry name" value="Actin-binding_LIM"/>
</dbReference>
<dbReference type="Gene3D" id="2.10.110.10">
    <property type="entry name" value="Cysteine Rich Protein"/>
    <property type="match status" value="2"/>
</dbReference>
<dbReference type="GO" id="GO:0046872">
    <property type="term" value="F:metal ion binding"/>
    <property type="evidence" value="ECO:0007669"/>
    <property type="project" value="UniProtKB-KW"/>
</dbReference>
<dbReference type="AlphaFoldDB" id="A0A669PTF0"/>
<keyword evidence="1 4" id="KW-0479">Metal-binding</keyword>
<feature type="region of interest" description="Disordered" evidence="5">
    <location>
        <begin position="42"/>
        <end position="147"/>
    </location>
</feature>
<proteinExistence type="predicted"/>
<dbReference type="CDD" id="cd09329">
    <property type="entry name" value="LIM3_abLIM"/>
    <property type="match status" value="1"/>
</dbReference>
<dbReference type="PROSITE" id="PS00478">
    <property type="entry name" value="LIM_DOMAIN_1"/>
    <property type="match status" value="1"/>
</dbReference>
<dbReference type="GO" id="GO:0030032">
    <property type="term" value="P:lamellipodium assembly"/>
    <property type="evidence" value="ECO:0007669"/>
    <property type="project" value="TreeGrafter"/>
</dbReference>
<dbReference type="FunFam" id="2.10.110.10:FF:000007">
    <property type="entry name" value="actin-binding LIM protein 1 isoform X1"/>
    <property type="match status" value="1"/>
</dbReference>
<name>A0A669PTF0_PHACC</name>
<keyword evidence="8" id="KW-1185">Reference proteome</keyword>
<feature type="compositionally biased region" description="Basic and acidic residues" evidence="5">
    <location>
        <begin position="1"/>
        <end position="14"/>
    </location>
</feature>
<dbReference type="PANTHER" id="PTHR24213">
    <property type="entry name" value="ACTIN-BINDING LIM PROTEIN"/>
    <property type="match status" value="1"/>
</dbReference>
<evidence type="ECO:0000256" key="4">
    <source>
        <dbReference type="PROSITE-ProRule" id="PRU00125"/>
    </source>
</evidence>
<feature type="region of interest" description="Disordered" evidence="5">
    <location>
        <begin position="365"/>
        <end position="454"/>
    </location>
</feature>
<feature type="compositionally biased region" description="Polar residues" evidence="5">
    <location>
        <begin position="395"/>
        <end position="419"/>
    </location>
</feature>
<feature type="domain" description="LIM zinc-binding" evidence="6">
    <location>
        <begin position="204"/>
        <end position="263"/>
    </location>
</feature>
<sequence>MDKQQCERLLREPHPAPARPNTDTCWCWGWSQRETLRDTRGQPALRGAGSAAAGGRTPTCPRGPRAEPRADGCVSPPQCAAATWPSRASSSRTRSTSAPTTTSSSTAPAVTAAGTSSPGRSSRRWAGPTTPSASSAAPAGGTSGTRGLRAHIPRFISRVPVLLLGCRKPFPIGDKVTFSGKDCVCQNCSHSLISTKPIKIHGPSHCAGCKEEIKQGQSLLALEKQWHVSCFKCQTCGIILTGEYISKDGVPYCESDYHAQFGIKCETCDRYISGRVLEAGGKHYHPTCARCVRCHQMFTEGEEMYLTGSEVWHPICKQAARAEKKLKHRRTSETSISPPGSSIGSPNRVICDIYESFDIRQRRASSPGYIDSPTYSRQGMSPTIPRSPHHFYRSGTESGRSSPYYSQLDVRSSTPTSYQAPKHFHIPDNIPAATKSKTSEDIAQSSKYSPAYSPDPYYHSESEYWSFQGSPKAPRARRFSSGGEEDGYERGMHKIQSGIGRLILREEMKARSNSYADPWTPPRSSASSREALHTAGYEGSLNGSPRMHYLADSDPLISKSASLPAYRRNGLHRPPSAELFHYDSTNAVNWGMREYKVRWLSGVTATWR</sequence>
<evidence type="ECO:0000256" key="3">
    <source>
        <dbReference type="ARBA" id="ARBA00023038"/>
    </source>
</evidence>
<evidence type="ECO:0000313" key="8">
    <source>
        <dbReference type="Proteomes" id="UP000472261"/>
    </source>
</evidence>
<evidence type="ECO:0000256" key="5">
    <source>
        <dbReference type="SAM" id="MobiDB-lite"/>
    </source>
</evidence>
<feature type="region of interest" description="Disordered" evidence="5">
    <location>
        <begin position="467"/>
        <end position="489"/>
    </location>
</feature>
<evidence type="ECO:0000256" key="2">
    <source>
        <dbReference type="ARBA" id="ARBA00022833"/>
    </source>
</evidence>
<dbReference type="PANTHER" id="PTHR24213:SF0">
    <property type="entry name" value="ACTIN-BINDING LIM PROTEIN 3"/>
    <property type="match status" value="1"/>
</dbReference>
<dbReference type="Ensembl" id="ENSPCLT00000014562.1">
    <property type="protein sequence ID" value="ENSPCLP00000010795.1"/>
    <property type="gene ID" value="ENSPCLG00000008929.1"/>
</dbReference>
<dbReference type="Pfam" id="PF00412">
    <property type="entry name" value="LIM"/>
    <property type="match status" value="2"/>
</dbReference>
<dbReference type="PROSITE" id="PS50023">
    <property type="entry name" value="LIM_DOMAIN_2"/>
    <property type="match status" value="1"/>
</dbReference>
<dbReference type="GO" id="GO:0060271">
    <property type="term" value="P:cilium assembly"/>
    <property type="evidence" value="ECO:0007669"/>
    <property type="project" value="TreeGrafter"/>
</dbReference>
<feature type="compositionally biased region" description="Low complexity" evidence="5">
    <location>
        <begin position="80"/>
        <end position="118"/>
    </location>
</feature>
<accession>A0A669PTF0</accession>
<keyword evidence="2 4" id="KW-0862">Zinc</keyword>
<dbReference type="SUPFAM" id="SSF57716">
    <property type="entry name" value="Glucocorticoid receptor-like (DNA-binding domain)"/>
    <property type="match status" value="4"/>
</dbReference>
<dbReference type="SMART" id="SM00132">
    <property type="entry name" value="LIM"/>
    <property type="match status" value="2"/>
</dbReference>
<dbReference type="GO" id="GO:0051015">
    <property type="term" value="F:actin filament binding"/>
    <property type="evidence" value="ECO:0007669"/>
    <property type="project" value="TreeGrafter"/>
</dbReference>
<dbReference type="InterPro" id="IPR001781">
    <property type="entry name" value="Znf_LIM"/>
</dbReference>
<evidence type="ECO:0000313" key="7">
    <source>
        <dbReference type="Ensembl" id="ENSPCLP00000010795.1"/>
    </source>
</evidence>
<dbReference type="GO" id="GO:0001725">
    <property type="term" value="C:stress fiber"/>
    <property type="evidence" value="ECO:0007669"/>
    <property type="project" value="TreeGrafter"/>
</dbReference>
<dbReference type="FunFam" id="2.10.110.10:FF:000004">
    <property type="entry name" value="actin-binding LIM protein 1 isoform X1"/>
    <property type="match status" value="1"/>
</dbReference>
<reference evidence="7" key="2">
    <citation type="submission" date="2025-09" db="UniProtKB">
        <authorList>
            <consortium name="Ensembl"/>
        </authorList>
    </citation>
    <scope>IDENTIFICATION</scope>
</reference>
<protein>
    <submittedName>
        <fullName evidence="7">Actin binding LIM protein family member 3</fullName>
    </submittedName>
</protein>
<feature type="region of interest" description="Disordered" evidence="5">
    <location>
        <begin position="1"/>
        <end position="23"/>
    </location>
</feature>
<evidence type="ECO:0000259" key="6">
    <source>
        <dbReference type="PROSITE" id="PS50023"/>
    </source>
</evidence>
<evidence type="ECO:0000256" key="1">
    <source>
        <dbReference type="ARBA" id="ARBA00022723"/>
    </source>
</evidence>
<feature type="compositionally biased region" description="Low complexity" evidence="5">
    <location>
        <begin position="126"/>
        <end position="140"/>
    </location>
</feature>
<dbReference type="Proteomes" id="UP000472261">
    <property type="component" value="Unplaced"/>
</dbReference>
<reference evidence="7" key="1">
    <citation type="submission" date="2025-08" db="UniProtKB">
        <authorList>
            <consortium name="Ensembl"/>
        </authorList>
    </citation>
    <scope>IDENTIFICATION</scope>
</reference>
<dbReference type="InterPro" id="IPR032402">
    <property type="entry name" value="AbLIM_anchor"/>
</dbReference>